<name>A0A1G6JG09_9MICO</name>
<dbReference type="Proteomes" id="UP000183203">
    <property type="component" value="Unassembled WGS sequence"/>
</dbReference>
<dbReference type="EMBL" id="FMYG01000003">
    <property type="protein sequence ID" value="SDC17375.1"/>
    <property type="molecule type" value="Genomic_DNA"/>
</dbReference>
<dbReference type="GO" id="GO:0005975">
    <property type="term" value="P:carbohydrate metabolic process"/>
    <property type="evidence" value="ECO:0007669"/>
    <property type="project" value="UniProtKB-ARBA"/>
</dbReference>
<dbReference type="STRING" id="993073.AS029_07740"/>
<evidence type="ECO:0000259" key="1">
    <source>
        <dbReference type="Pfam" id="PF12245"/>
    </source>
</evidence>
<dbReference type="InterPro" id="IPR013783">
    <property type="entry name" value="Ig-like_fold"/>
</dbReference>
<sequence>MEGYSLKPGLDTNLFAGLEVLSAVYEGDMLKVTGTFNEQALFGGRNDWNIYLPAADKFEGRFYQRVYPFNTNNLPDDLKFSSSSGGYQVEYYELFKINGAALAADISRTIAANYYGLNRDQVRNPQSDDYIYGYAYGGSGGSPAAIDIMEDKTYNVWDGAVPFVIIGPYTYSTGGDTIPVFRNLLLRGLGSSIWDAMRPGGIGREAMYATLTPLQKEALSELELLGLRWEDIGNVGTDLTAPGGPTLPAGYVEDFWTKPGYTGTDSSLIGQYFRDIRGTTIDGTVMTDELLAKIAWHRHRNFDPKLGLFMYDHLNRFAKAGPVESSSRWTGDIQRKGMLVQNMQDGGAIYVTAEWYKRQVAAAGKSDDFRVYVQEAAGHLDGPISSGGDVPYLGLLEQALRDLSAWVEEDKQPAPSTVYDFPNNQIVLKEGKGRLGLQPTITVSANGGKRAEVAQGDRVRFNAKIEPAVAGDVVTRVEWNPGTPDAPWTDVAFTAKRDGSVAIRRDESFQAVGTYFPAFRVTAYRNGAPAEGIVGRLMNQTPARVVVKDQTRPEASLAAPTSTGPFRTLDIKVDATDAVGLAKITADVYRGSKLVQSTQTPLNGETAASHTASVTVPDGDYTVKYSATDAAGNVSKVGSTRVTVDTTAPTVEVKSGKIYTTKVGTAYSLISFKFEDKEKVDRVTVNGVTTDLPNLRSASLDRVKPGVAGAQRGANELIVYDVAGNSATFTFTLN</sequence>
<dbReference type="Pfam" id="PF12245">
    <property type="entry name" value="Big_3_2"/>
    <property type="match status" value="1"/>
</dbReference>
<dbReference type="AlphaFoldDB" id="A0A1G6JG09"/>
<gene>
    <name evidence="2" type="ORF">SAMN05216418_1807</name>
</gene>
<dbReference type="Gene3D" id="2.60.40.10">
    <property type="entry name" value="Immunoglobulins"/>
    <property type="match status" value="1"/>
</dbReference>
<proteinExistence type="predicted"/>
<organism evidence="2 3">
    <name type="scientific">Microbacterium enclense</name>
    <dbReference type="NCBI Taxonomy" id="993073"/>
    <lineage>
        <taxon>Bacteria</taxon>
        <taxon>Bacillati</taxon>
        <taxon>Actinomycetota</taxon>
        <taxon>Actinomycetes</taxon>
        <taxon>Micrococcales</taxon>
        <taxon>Microbacteriaceae</taxon>
        <taxon>Microbacterium</taxon>
    </lineage>
</organism>
<evidence type="ECO:0000313" key="2">
    <source>
        <dbReference type="EMBL" id="SDC17375.1"/>
    </source>
</evidence>
<accession>A0A1G6JG09</accession>
<protein>
    <recommendedName>
        <fullName evidence="1">Ig-like domain-containing protein</fullName>
    </recommendedName>
</protein>
<feature type="domain" description="Ig-like" evidence="1">
    <location>
        <begin position="571"/>
        <end position="645"/>
    </location>
</feature>
<evidence type="ECO:0000313" key="3">
    <source>
        <dbReference type="Proteomes" id="UP000183203"/>
    </source>
</evidence>
<dbReference type="InterPro" id="IPR022038">
    <property type="entry name" value="Ig-like_bact"/>
</dbReference>
<reference evidence="2 3" key="1">
    <citation type="submission" date="2016-09" db="EMBL/GenBank/DDBJ databases">
        <authorList>
            <person name="Capua I."/>
            <person name="De Benedictis P."/>
            <person name="Joannis T."/>
            <person name="Lombin L.H."/>
            <person name="Cattoli G."/>
        </authorList>
    </citation>
    <scope>NUCLEOTIDE SEQUENCE [LARGE SCALE GENOMIC DNA]</scope>
    <source>
        <strain evidence="2 3">NIO-1002</strain>
    </source>
</reference>